<evidence type="ECO:0000313" key="2">
    <source>
        <dbReference type="Proteomes" id="UP001151760"/>
    </source>
</evidence>
<name>A0ABQ4XVZ3_9ASTR</name>
<proteinExistence type="predicted"/>
<accession>A0ABQ4XVZ3</accession>
<dbReference type="Gene3D" id="3.40.1500.20">
    <property type="match status" value="1"/>
</dbReference>
<keyword evidence="2" id="KW-1185">Reference proteome</keyword>
<evidence type="ECO:0000313" key="1">
    <source>
        <dbReference type="EMBL" id="GJS69371.1"/>
    </source>
</evidence>
<reference evidence="1" key="2">
    <citation type="submission" date="2022-01" db="EMBL/GenBank/DDBJ databases">
        <authorList>
            <person name="Yamashiro T."/>
            <person name="Shiraishi A."/>
            <person name="Satake H."/>
            <person name="Nakayama K."/>
        </authorList>
    </citation>
    <scope>NUCLEOTIDE SEQUENCE</scope>
</reference>
<feature type="non-terminal residue" evidence="1">
    <location>
        <position position="144"/>
    </location>
</feature>
<dbReference type="Proteomes" id="UP001151760">
    <property type="component" value="Unassembled WGS sequence"/>
</dbReference>
<comment type="caution">
    <text evidence="1">The sequence shown here is derived from an EMBL/GenBank/DDBJ whole genome shotgun (WGS) entry which is preliminary data.</text>
</comment>
<dbReference type="EMBL" id="BQNB010009858">
    <property type="protein sequence ID" value="GJS69371.1"/>
    <property type="molecule type" value="Genomic_DNA"/>
</dbReference>
<protein>
    <submittedName>
        <fullName evidence="1">Red chlorophyll catabolite reductase, chloroplastic</fullName>
    </submittedName>
</protein>
<dbReference type="Pfam" id="PF06405">
    <property type="entry name" value="RCC_reductase"/>
    <property type="match status" value="1"/>
</dbReference>
<gene>
    <name evidence="1" type="ORF">Tco_0702212</name>
</gene>
<sequence>MIENHVTQIAKEVLKTWLGICAFGERTVGTNETIETDSGSSLPRFYGQENANRVLEALRGKLVKFGWVRDSNIWLARSKLRVGSCGLSEGSSHMVSKVGGTALGWFHRAATTPRSRQLGREAYSGNEFRNISFLIDRTRSSRFE</sequence>
<reference evidence="1" key="1">
    <citation type="journal article" date="2022" name="Int. J. Mol. Sci.">
        <title>Draft Genome of Tanacetum Coccineum: Genomic Comparison of Closely Related Tanacetum-Family Plants.</title>
        <authorList>
            <person name="Yamashiro T."/>
            <person name="Shiraishi A."/>
            <person name="Nakayama K."/>
            <person name="Satake H."/>
        </authorList>
    </citation>
    <scope>NUCLEOTIDE SEQUENCE</scope>
</reference>
<dbReference type="InterPro" id="IPR009439">
    <property type="entry name" value="RCC_reductase"/>
</dbReference>
<organism evidence="1 2">
    <name type="scientific">Tanacetum coccineum</name>
    <dbReference type="NCBI Taxonomy" id="301880"/>
    <lineage>
        <taxon>Eukaryota</taxon>
        <taxon>Viridiplantae</taxon>
        <taxon>Streptophyta</taxon>
        <taxon>Embryophyta</taxon>
        <taxon>Tracheophyta</taxon>
        <taxon>Spermatophyta</taxon>
        <taxon>Magnoliopsida</taxon>
        <taxon>eudicotyledons</taxon>
        <taxon>Gunneridae</taxon>
        <taxon>Pentapetalae</taxon>
        <taxon>asterids</taxon>
        <taxon>campanulids</taxon>
        <taxon>Asterales</taxon>
        <taxon>Asteraceae</taxon>
        <taxon>Asteroideae</taxon>
        <taxon>Anthemideae</taxon>
        <taxon>Anthemidinae</taxon>
        <taxon>Tanacetum</taxon>
    </lineage>
</organism>